<evidence type="ECO:0000313" key="2">
    <source>
        <dbReference type="EMBL" id="SKB88840.1"/>
    </source>
</evidence>
<sequence length="239" mass="28154">MVLIDKSETGRIPKWGLFVFPFLTIIFAGFYLLDESLYRYIIKEDSIVEWLTFAFLFAAGILSLIVAIRIKHTHQYLHWFFILFFGFNILAGLEEISWGQRVFHVETTGVFHEYSDQNEINLHNTFQGIFHIKTKHIALLVLFLYGSILPGLMRDRNWQNENFVVRQFIVPPMFLRGGFTIGAILMLDFQTGHEEEIGEFFFSICFFIMMLWNLTLFKRGYFRPDSYISISKRTPSLSE</sequence>
<reference evidence="3" key="1">
    <citation type="submission" date="2017-02" db="EMBL/GenBank/DDBJ databases">
        <authorList>
            <person name="Varghese N."/>
            <person name="Submissions S."/>
        </authorList>
    </citation>
    <scope>NUCLEOTIDE SEQUENCE [LARGE SCALE GENOMIC DNA]</scope>
    <source>
        <strain evidence="3">DSM 22385</strain>
    </source>
</reference>
<feature type="transmembrane region" description="Helical" evidence="1">
    <location>
        <begin position="46"/>
        <end position="70"/>
    </location>
</feature>
<organism evidence="2 3">
    <name type="scientific">Daejeonella lutea</name>
    <dbReference type="NCBI Taxonomy" id="572036"/>
    <lineage>
        <taxon>Bacteria</taxon>
        <taxon>Pseudomonadati</taxon>
        <taxon>Bacteroidota</taxon>
        <taxon>Sphingobacteriia</taxon>
        <taxon>Sphingobacteriales</taxon>
        <taxon>Sphingobacteriaceae</taxon>
        <taxon>Daejeonella</taxon>
    </lineage>
</organism>
<keyword evidence="3" id="KW-1185">Reference proteome</keyword>
<dbReference type="RefSeq" id="WP_079703788.1">
    <property type="nucleotide sequence ID" value="NZ_FUYR01000005.1"/>
</dbReference>
<dbReference type="STRING" id="572036.SAMN05661099_3283"/>
<keyword evidence="1" id="KW-0472">Membrane</keyword>
<dbReference type="EMBL" id="FUYR01000005">
    <property type="protein sequence ID" value="SKB88840.1"/>
    <property type="molecule type" value="Genomic_DNA"/>
</dbReference>
<keyword evidence="1" id="KW-0812">Transmembrane</keyword>
<keyword evidence="1" id="KW-1133">Transmembrane helix</keyword>
<dbReference type="AlphaFoldDB" id="A0A1T5EYR6"/>
<gene>
    <name evidence="2" type="ORF">SAMN05661099_3283</name>
</gene>
<name>A0A1T5EYR6_9SPHI</name>
<protein>
    <submittedName>
        <fullName evidence="2">Uncharacterized protein</fullName>
    </submittedName>
</protein>
<evidence type="ECO:0000256" key="1">
    <source>
        <dbReference type="SAM" id="Phobius"/>
    </source>
</evidence>
<feature type="transmembrane region" description="Helical" evidence="1">
    <location>
        <begin position="199"/>
        <end position="217"/>
    </location>
</feature>
<dbReference type="Proteomes" id="UP000189981">
    <property type="component" value="Unassembled WGS sequence"/>
</dbReference>
<feature type="transmembrane region" description="Helical" evidence="1">
    <location>
        <begin position="137"/>
        <end position="153"/>
    </location>
</feature>
<accession>A0A1T5EYR6</accession>
<feature type="transmembrane region" description="Helical" evidence="1">
    <location>
        <begin position="15"/>
        <end position="34"/>
    </location>
</feature>
<evidence type="ECO:0000313" key="3">
    <source>
        <dbReference type="Proteomes" id="UP000189981"/>
    </source>
</evidence>
<proteinExistence type="predicted"/>
<feature type="transmembrane region" description="Helical" evidence="1">
    <location>
        <begin position="168"/>
        <end position="187"/>
    </location>
</feature>
<dbReference type="OrthoDB" id="7067875at2"/>
<feature type="transmembrane region" description="Helical" evidence="1">
    <location>
        <begin position="76"/>
        <end position="93"/>
    </location>
</feature>